<evidence type="ECO:0000256" key="5">
    <source>
        <dbReference type="SAM" id="MobiDB-lite"/>
    </source>
</evidence>
<dbReference type="PANTHER" id="PTHR12894:SF49">
    <property type="entry name" value="VAM6_VPS39-LIKE PROTEIN"/>
    <property type="match status" value="1"/>
</dbReference>
<dbReference type="InterPro" id="IPR032914">
    <property type="entry name" value="Vam6/VPS39/TRAP1"/>
</dbReference>
<dbReference type="Pfam" id="PF00780">
    <property type="entry name" value="CNH"/>
    <property type="match status" value="1"/>
</dbReference>
<dbReference type="PROSITE" id="PS50236">
    <property type="entry name" value="CHCR"/>
    <property type="match status" value="1"/>
</dbReference>
<feature type="domain" description="CNH" evidence="6">
    <location>
        <begin position="15"/>
        <end position="331"/>
    </location>
</feature>
<gene>
    <name evidence="7" type="ORF">EUX98_g6176</name>
</gene>
<keyword evidence="2" id="KW-0472">Membrane</keyword>
<name>A0A4S4MX71_9APHY</name>
<organism evidence="7 8">
    <name type="scientific">Antrodiella citrinella</name>
    <dbReference type="NCBI Taxonomy" id="2447956"/>
    <lineage>
        <taxon>Eukaryota</taxon>
        <taxon>Fungi</taxon>
        <taxon>Dikarya</taxon>
        <taxon>Basidiomycota</taxon>
        <taxon>Agaricomycotina</taxon>
        <taxon>Agaricomycetes</taxon>
        <taxon>Polyporales</taxon>
        <taxon>Steccherinaceae</taxon>
        <taxon>Antrodiella</taxon>
    </lineage>
</organism>
<proteinExistence type="inferred from homology"/>
<evidence type="ECO:0000256" key="4">
    <source>
        <dbReference type="PROSITE-ProRule" id="PRU01006"/>
    </source>
</evidence>
<dbReference type="GO" id="GO:0034058">
    <property type="term" value="P:endosomal vesicle fusion"/>
    <property type="evidence" value="ECO:0007669"/>
    <property type="project" value="TreeGrafter"/>
</dbReference>
<comment type="subcellular location">
    <subcellularLocation>
        <location evidence="1">Endomembrane system</location>
        <topology evidence="1">Peripheral membrane protein</topology>
    </subcellularLocation>
</comment>
<dbReference type="GO" id="GO:0000329">
    <property type="term" value="C:fungal-type vacuole membrane"/>
    <property type="evidence" value="ECO:0007669"/>
    <property type="project" value="TreeGrafter"/>
</dbReference>
<evidence type="ECO:0000259" key="6">
    <source>
        <dbReference type="PROSITE" id="PS50219"/>
    </source>
</evidence>
<evidence type="ECO:0000256" key="2">
    <source>
        <dbReference type="ARBA" id="ARBA00023136"/>
    </source>
</evidence>
<dbReference type="InterPro" id="IPR000547">
    <property type="entry name" value="Clathrin_H-chain/VPS_repeat"/>
</dbReference>
<evidence type="ECO:0000256" key="3">
    <source>
        <dbReference type="ARBA" id="ARBA00038201"/>
    </source>
</evidence>
<dbReference type="GO" id="GO:0012505">
    <property type="term" value="C:endomembrane system"/>
    <property type="evidence" value="ECO:0007669"/>
    <property type="project" value="UniProtKB-SubCell"/>
</dbReference>
<dbReference type="AlphaFoldDB" id="A0A4S4MX71"/>
<dbReference type="EMBL" id="SGPM01000208">
    <property type="protein sequence ID" value="THH28020.1"/>
    <property type="molecule type" value="Genomic_DNA"/>
</dbReference>
<keyword evidence="8" id="KW-1185">Reference proteome</keyword>
<evidence type="ECO:0000256" key="1">
    <source>
        <dbReference type="ARBA" id="ARBA00004184"/>
    </source>
</evidence>
<dbReference type="Pfam" id="PF10366">
    <property type="entry name" value="Vps39_1"/>
    <property type="match status" value="1"/>
</dbReference>
<feature type="region of interest" description="Disordered" evidence="5">
    <location>
        <begin position="485"/>
        <end position="550"/>
    </location>
</feature>
<dbReference type="InterPro" id="IPR001180">
    <property type="entry name" value="CNH_dom"/>
</dbReference>
<sequence>MAPFLSPSVVLSGLKERAESLLVQGDKLYVGTATGSVHVYTVGNNPSVEESQQAELVEVKKGLSRRAIEQLAYVQDINSLAVLSDATVTLYPLPTFSPPTPLPKSKTALSFALDTSVERDEEKAGSKNQGVPVIVTRLVIGCRRKVVIYCWRDGEPQEVQEATLPHSPRNLAFLNGETVCFGYAPDYALFNLKTLTVTEVSTPMASVTSSSSIGGMGRGALSGLGGYMTLGLGAKTVKPCVLRIKDREVLIAKDNNGIFLGVDGKPSRTTTIDWPAPPEEAAFVKPYIFSILPPGSVSTSQSEPRSTESSSNLSFIPTSVLEIRSSISLQPAQTLPVPFVIPPPTTATQVVRLLTASPSAKPPVFLVTTPADRTAATAEGSTIWKIDMKPWGEQVDELIEAEAYGNGLALLDTIDTAILPDKEERKRLVRALHAVSQFRSGHFSDAMNLFLELNVNPAKVVALYPESVAGRLSLPQDEWIPLFGGPRKISPSDSSSSHDSNEEATITADGSSIPAALDAAAQRPPSPHGSIRGIGMLSKRKDPEKPQDNLKRSVEELMRYLTDRRPKVKGALEALNITTLQAHEMPNLSAASIDDLYALPNIPLTSLSPEQLVRFAQIVDTALFKSYLLVRPGLLQSLCRSGNWCEISEVEEVLRSREIFTSEEEELPRHAVMDYLEMIDVTVCAQYLEFLVAEREEQSPDFHDRLAELYLRMTIQAKKKGDSESRKAAYTKLLEFVDTTTHYRPDRLFGLLPSDGMHYLKLFIACVLIVALQDLFEAKAVLLGRLGRHDNALEIYVYRLQDFLKAEEYVALSFFWLLLACSCDVAYVTNPEPATASSGPDLPT</sequence>
<evidence type="ECO:0000313" key="7">
    <source>
        <dbReference type="EMBL" id="THH28020.1"/>
    </source>
</evidence>
<dbReference type="GO" id="GO:0006886">
    <property type="term" value="P:intracellular protein transport"/>
    <property type="evidence" value="ECO:0007669"/>
    <property type="project" value="UniProtKB-UniRule"/>
</dbReference>
<feature type="repeat" description="CHCR" evidence="4">
    <location>
        <begin position="660"/>
        <end position="838"/>
    </location>
</feature>
<comment type="caution">
    <text evidence="7">The sequence shown here is derived from an EMBL/GenBank/DDBJ whole genome shotgun (WGS) entry which is preliminary data.</text>
</comment>
<evidence type="ECO:0000313" key="8">
    <source>
        <dbReference type="Proteomes" id="UP000308730"/>
    </source>
</evidence>
<dbReference type="GO" id="GO:0006914">
    <property type="term" value="P:autophagy"/>
    <property type="evidence" value="ECO:0007669"/>
    <property type="project" value="TreeGrafter"/>
</dbReference>
<protein>
    <recommendedName>
        <fullName evidence="6">CNH domain-containing protein</fullName>
    </recommendedName>
</protein>
<dbReference type="OrthoDB" id="5325112at2759"/>
<dbReference type="PROSITE" id="PS50219">
    <property type="entry name" value="CNH"/>
    <property type="match status" value="1"/>
</dbReference>
<comment type="similarity">
    <text evidence="3">Belongs to the VAM6/VPS39 family.</text>
</comment>
<dbReference type="InterPro" id="IPR019452">
    <property type="entry name" value="VPS39/TGF_beta_rcpt-assoc_1"/>
</dbReference>
<reference evidence="7 8" key="1">
    <citation type="submission" date="2019-02" db="EMBL/GenBank/DDBJ databases">
        <title>Genome sequencing of the rare red list fungi Antrodiella citrinella (Flaviporus citrinellus).</title>
        <authorList>
            <person name="Buettner E."/>
            <person name="Kellner H."/>
        </authorList>
    </citation>
    <scope>NUCLEOTIDE SEQUENCE [LARGE SCALE GENOMIC DNA]</scope>
    <source>
        <strain evidence="7 8">DSM 108506</strain>
    </source>
</reference>
<dbReference type="PANTHER" id="PTHR12894">
    <property type="entry name" value="CNH DOMAIN CONTAINING"/>
    <property type="match status" value="1"/>
</dbReference>
<feature type="compositionally biased region" description="Basic and acidic residues" evidence="5">
    <location>
        <begin position="539"/>
        <end position="550"/>
    </location>
</feature>
<accession>A0A4S4MX71</accession>
<dbReference type="Proteomes" id="UP000308730">
    <property type="component" value="Unassembled WGS sequence"/>
</dbReference>